<evidence type="ECO:0000313" key="5">
    <source>
        <dbReference type="EMBL" id="MBP2018582.1"/>
    </source>
</evidence>
<gene>
    <name evidence="5" type="ORF">J2Z79_001997</name>
</gene>
<evidence type="ECO:0000256" key="4">
    <source>
        <dbReference type="PIRNR" id="PIRNR006078"/>
    </source>
</evidence>
<dbReference type="Proteomes" id="UP001519289">
    <property type="component" value="Unassembled WGS sequence"/>
</dbReference>
<keyword evidence="2 4" id="KW-0808">Transferase</keyword>
<dbReference type="InterPro" id="IPR004381">
    <property type="entry name" value="Glycerate_kinase"/>
</dbReference>
<dbReference type="InterPro" id="IPR018197">
    <property type="entry name" value="Glycerate_kinase_RE-like"/>
</dbReference>
<keyword evidence="3 4" id="KW-0418">Kinase</keyword>
<dbReference type="SUPFAM" id="SSF110738">
    <property type="entry name" value="Glycerate kinase I"/>
    <property type="match status" value="1"/>
</dbReference>
<dbReference type="EC" id="2.7.1.31" evidence="5"/>
<evidence type="ECO:0000256" key="2">
    <source>
        <dbReference type="ARBA" id="ARBA00022679"/>
    </source>
</evidence>
<name>A0ABS4JSS0_9FIRM</name>
<dbReference type="RefSeq" id="WP_209466711.1">
    <property type="nucleotide sequence ID" value="NZ_JAGGLG010000015.1"/>
</dbReference>
<proteinExistence type="inferred from homology"/>
<dbReference type="InterPro" id="IPR036129">
    <property type="entry name" value="Glycerate_kinase_sf"/>
</dbReference>
<dbReference type="InterPro" id="IPR018193">
    <property type="entry name" value="Glyc_kinase_flavodox-like_fold"/>
</dbReference>
<comment type="caution">
    <text evidence="5">The sequence shown here is derived from an EMBL/GenBank/DDBJ whole genome shotgun (WGS) entry which is preliminary data.</text>
</comment>
<reference evidence="5 6" key="1">
    <citation type="submission" date="2021-03" db="EMBL/GenBank/DDBJ databases">
        <title>Genomic Encyclopedia of Type Strains, Phase IV (KMG-IV): sequencing the most valuable type-strain genomes for metagenomic binning, comparative biology and taxonomic classification.</title>
        <authorList>
            <person name="Goeker M."/>
        </authorList>
    </citation>
    <scope>NUCLEOTIDE SEQUENCE [LARGE SCALE GENOMIC DNA]</scope>
    <source>
        <strain evidence="5 6">DSM 27138</strain>
    </source>
</reference>
<dbReference type="GO" id="GO:0008887">
    <property type="term" value="F:glycerate kinase activity"/>
    <property type="evidence" value="ECO:0007669"/>
    <property type="project" value="UniProtKB-EC"/>
</dbReference>
<sequence length="379" mass="38354">MKIILAPDSFKGSLTAVAAAEAMRQGVLDALPGADAIALPMADGGEGTVDALVAATGGRLVRTQVTGPLGDPVEAAFGLLGDGRTAAIEMAAASGLLLVPEDRRNPRVTTTYGTGELIRAALDVGVRRIIIGIGGSATNDGGVGMAQALGGRFLRADGTEVGRGGAALLELERIDLRGLDPRLARAELLVACDVDNPLTGPRGASAVYGPQKGAGPEDVALLDRALTRLADVAARSLGRDPRASPGAGAAGGLGYGLMAFLGAELRRGIDLVMAANGLDRRLPGASLVITGEGRTDGQTLSGKVVLGVARAAARHGVPVVVLSGAVTPDADRLVEEGVTALFSTATGPMRLEEAMDRAGELLRRAAAHTVRLARLGLGR</sequence>
<organism evidence="5 6">
    <name type="scientific">Symbiobacterium terraclitae</name>
    <dbReference type="NCBI Taxonomy" id="557451"/>
    <lineage>
        <taxon>Bacteria</taxon>
        <taxon>Bacillati</taxon>
        <taxon>Bacillota</taxon>
        <taxon>Clostridia</taxon>
        <taxon>Eubacteriales</taxon>
        <taxon>Symbiobacteriaceae</taxon>
        <taxon>Symbiobacterium</taxon>
    </lineage>
</organism>
<dbReference type="Gene3D" id="3.90.1510.10">
    <property type="entry name" value="Glycerate kinase, domain 2"/>
    <property type="match status" value="1"/>
</dbReference>
<dbReference type="PIRSF" id="PIRSF006078">
    <property type="entry name" value="GlxK"/>
    <property type="match status" value="1"/>
</dbReference>
<evidence type="ECO:0000256" key="1">
    <source>
        <dbReference type="ARBA" id="ARBA00006284"/>
    </source>
</evidence>
<dbReference type="PANTHER" id="PTHR21599:SF0">
    <property type="entry name" value="GLYCERATE KINASE"/>
    <property type="match status" value="1"/>
</dbReference>
<dbReference type="NCBIfam" id="TIGR00045">
    <property type="entry name" value="glycerate kinase"/>
    <property type="match status" value="1"/>
</dbReference>
<protein>
    <submittedName>
        <fullName evidence="5">Glycerate kinase</fullName>
        <ecNumber evidence="5">2.7.1.31</ecNumber>
    </submittedName>
</protein>
<keyword evidence="6" id="KW-1185">Reference proteome</keyword>
<dbReference type="Gene3D" id="3.40.50.10350">
    <property type="entry name" value="Glycerate kinase, domain 1"/>
    <property type="match status" value="1"/>
</dbReference>
<evidence type="ECO:0000313" key="6">
    <source>
        <dbReference type="Proteomes" id="UP001519289"/>
    </source>
</evidence>
<dbReference type="EMBL" id="JAGGLG010000015">
    <property type="protein sequence ID" value="MBP2018582.1"/>
    <property type="molecule type" value="Genomic_DNA"/>
</dbReference>
<comment type="similarity">
    <text evidence="1 4">Belongs to the glycerate kinase type-1 family.</text>
</comment>
<evidence type="ECO:0000256" key="3">
    <source>
        <dbReference type="ARBA" id="ARBA00022777"/>
    </source>
</evidence>
<accession>A0ABS4JSS0</accession>
<dbReference type="PANTHER" id="PTHR21599">
    <property type="entry name" value="GLYCERATE KINASE"/>
    <property type="match status" value="1"/>
</dbReference>
<dbReference type="Pfam" id="PF02595">
    <property type="entry name" value="Gly_kinase"/>
    <property type="match status" value="1"/>
</dbReference>